<feature type="compositionally biased region" description="Basic and acidic residues" evidence="3">
    <location>
        <begin position="13"/>
        <end position="38"/>
    </location>
</feature>
<dbReference type="CDD" id="cd22439">
    <property type="entry name" value="KH-I_PCBP_rpt3"/>
    <property type="match status" value="1"/>
</dbReference>
<dbReference type="STRING" id="91626.A0A0C9LR29"/>
<feature type="region of interest" description="Disordered" evidence="3">
    <location>
        <begin position="1"/>
        <end position="118"/>
    </location>
</feature>
<dbReference type="AlphaFoldDB" id="A0A0C9LR29"/>
<dbReference type="OrthoDB" id="442947at2759"/>
<dbReference type="Pfam" id="PF00013">
    <property type="entry name" value="KH_1"/>
    <property type="match status" value="3"/>
</dbReference>
<dbReference type="InterPro" id="IPR004088">
    <property type="entry name" value="KH_dom_type_1"/>
</dbReference>
<evidence type="ECO:0000313" key="6">
    <source>
        <dbReference type="EMBL" id="GAN01900.1"/>
    </source>
</evidence>
<dbReference type="PROSITE" id="PS50084">
    <property type="entry name" value="KH_TYPE_1"/>
    <property type="match status" value="3"/>
</dbReference>
<feature type="compositionally biased region" description="Polar residues" evidence="3">
    <location>
        <begin position="1"/>
        <end position="10"/>
    </location>
</feature>
<organism evidence="6">
    <name type="scientific">Mucor ambiguus</name>
    <dbReference type="NCBI Taxonomy" id="91626"/>
    <lineage>
        <taxon>Eukaryota</taxon>
        <taxon>Fungi</taxon>
        <taxon>Fungi incertae sedis</taxon>
        <taxon>Mucoromycota</taxon>
        <taxon>Mucoromycotina</taxon>
        <taxon>Mucoromycetes</taxon>
        <taxon>Mucorales</taxon>
        <taxon>Mucorineae</taxon>
        <taxon>Mucoraceae</taxon>
        <taxon>Mucor</taxon>
    </lineage>
</organism>
<keyword evidence="1" id="KW-0677">Repeat</keyword>
<reference evidence="6" key="1">
    <citation type="submission" date="2014-09" db="EMBL/GenBank/DDBJ databases">
        <title>Draft genome sequence of an oleaginous Mucoromycotina fungus Mucor ambiguus NBRC6742.</title>
        <authorList>
            <person name="Takeda I."/>
            <person name="Yamane N."/>
            <person name="Morita T."/>
            <person name="Tamano K."/>
            <person name="Machida M."/>
            <person name="Baker S."/>
            <person name="Koike H."/>
        </authorList>
    </citation>
    <scope>NUCLEOTIDE SEQUENCE</scope>
    <source>
        <strain evidence="6">NBRC 6742</strain>
    </source>
</reference>
<feature type="compositionally biased region" description="Basic and acidic residues" evidence="3">
    <location>
        <begin position="65"/>
        <end position="83"/>
    </location>
</feature>
<feature type="transmembrane region" description="Helical" evidence="4">
    <location>
        <begin position="677"/>
        <end position="696"/>
    </location>
</feature>
<gene>
    <name evidence="6" type="ORF">MAM1_0013d01335</name>
</gene>
<dbReference type="SMART" id="SM00322">
    <property type="entry name" value="KH"/>
    <property type="match status" value="3"/>
</dbReference>
<evidence type="ECO:0000313" key="7">
    <source>
        <dbReference type="Proteomes" id="UP000053815"/>
    </source>
</evidence>
<dbReference type="EMBL" id="DF836302">
    <property type="protein sequence ID" value="GAN01900.1"/>
    <property type="molecule type" value="Genomic_DNA"/>
</dbReference>
<evidence type="ECO:0000256" key="1">
    <source>
        <dbReference type="ARBA" id="ARBA00022737"/>
    </source>
</evidence>
<feature type="domain" description="K Homology" evidence="5">
    <location>
        <begin position="116"/>
        <end position="190"/>
    </location>
</feature>
<keyword evidence="4" id="KW-0472">Membrane</keyword>
<evidence type="ECO:0000256" key="4">
    <source>
        <dbReference type="SAM" id="Phobius"/>
    </source>
</evidence>
<evidence type="ECO:0000256" key="2">
    <source>
        <dbReference type="PROSITE-ProRule" id="PRU00117"/>
    </source>
</evidence>
<sequence length="725" mass="78306">MSDNENNSGSPIDRSKRPRFQDEEWDSDYERDGQEDRHPKRLAVLDPETKAPHFIPSSDDTPASHTKDASSPEKTSRRKKWEEHDSEDEPEEKIRPEASSQNHASSDQKQQQQQHDDQAETIAIRSLVGTKDAGVIIGRGGKNVSDIRESSNARVTISDIIPGAYERILTVSGPMAAVAKAYALVGEKIISEHAQPEESNSNGEQTIVIKLLVPDSKMGTLIGKGGVVIKSIQDDSGARLNASEEPLPMSTERTVSVQGTPSAVEQAVSRIAKILLDHMDRPSPSLVQYRPIAMHHSGGRGGNSSSSTGGGGNYMNMNMRGGAAAAAAAAMGYGNMMPMGGMPMSNTSQFYYGGGGGGPGGSSSAAMGGYGSLPHSRQQDYGMGMGPMGGMGAMGAMPGMTGSSQAQQIFIPNEMVGCIIGKGGSKINEIRQLSGSHIKIADPHGDTNERLVTVTGTPESNQMALYLLYSRLESEKNRMAYPSAPGTCNMNKMATIGHGPSKSTCKDCYGVKISTDTPSLVNIHLTGRFAYQGIVLLVKDRHTNKTLGEFQDFDTNLFTSVACDDDEGEQDQIEPDSMAVLGHIDPKLKDWPVNVGWNMIATKPVTELKLQGMIVIDYDNFHLLPETEFTLKRKVLLPSSSVAVTTTTAAAVDTPPTHVVHVEHEPGTIIQQESNTLFMWVLSLVIFLYISMSTCYRQLKRKKQVVKSTLLQQQPQDIALVIKSS</sequence>
<dbReference type="InterPro" id="IPR004087">
    <property type="entry name" value="KH_dom"/>
</dbReference>
<evidence type="ECO:0000256" key="3">
    <source>
        <dbReference type="SAM" id="MobiDB-lite"/>
    </source>
</evidence>
<feature type="domain" description="K Homology" evidence="5">
    <location>
        <begin position="403"/>
        <end position="473"/>
    </location>
</feature>
<name>A0A0C9LR29_9FUNG</name>
<dbReference type="Proteomes" id="UP000053815">
    <property type="component" value="Unassembled WGS sequence"/>
</dbReference>
<keyword evidence="2" id="KW-0694">RNA-binding</keyword>
<keyword evidence="7" id="KW-1185">Reference proteome</keyword>
<keyword evidence="4" id="KW-0812">Transmembrane</keyword>
<feature type="domain" description="K Homology" evidence="5">
    <location>
        <begin position="205"/>
        <end position="276"/>
    </location>
</feature>
<dbReference type="PANTHER" id="PTHR10288">
    <property type="entry name" value="KH DOMAIN CONTAINING RNA BINDING PROTEIN"/>
    <property type="match status" value="1"/>
</dbReference>
<proteinExistence type="predicted"/>
<accession>A0A0C9LR29</accession>
<dbReference type="SUPFAM" id="SSF54791">
    <property type="entry name" value="Eukaryotic type KH-domain (KH-domain type I)"/>
    <property type="match status" value="3"/>
</dbReference>
<evidence type="ECO:0000259" key="5">
    <source>
        <dbReference type="SMART" id="SM00322"/>
    </source>
</evidence>
<dbReference type="InterPro" id="IPR036612">
    <property type="entry name" value="KH_dom_type_1_sf"/>
</dbReference>
<protein>
    <submittedName>
        <fullName evidence="6">KH domain RNA binding protein</fullName>
    </submittedName>
</protein>
<dbReference type="GO" id="GO:0003723">
    <property type="term" value="F:RNA binding"/>
    <property type="evidence" value="ECO:0007669"/>
    <property type="project" value="UniProtKB-UniRule"/>
</dbReference>
<keyword evidence="4" id="KW-1133">Transmembrane helix</keyword>
<dbReference type="Gene3D" id="3.30.1370.10">
    <property type="entry name" value="K Homology domain, type 1"/>
    <property type="match status" value="3"/>
</dbReference>